<comment type="caution">
    <text evidence="5">The sequence shown here is derived from an EMBL/GenBank/DDBJ whole genome shotgun (WGS) entry which is preliminary data.</text>
</comment>
<sequence length="195" mass="21695">MMTTADTTDHTFGPIKDIGYANQPATPLDMGAGQINPNKALDPGLIYDVNSTDYVKLLCALNFTKEQIQTITKSPSNDCSSPSLDLNYPSFLAYFNARDSESNMTTVQEFHRTVTNVGEEMSTYTGNLTRMKGLNISVTPSKLEFKAKNEKLSYKLVIEGPRKIEEASRYHKTGAIMFWALLRKLPNKNSASKPL</sequence>
<keyword evidence="3" id="KW-0732">Signal</keyword>
<evidence type="ECO:0000256" key="2">
    <source>
        <dbReference type="ARBA" id="ARBA00011073"/>
    </source>
</evidence>
<dbReference type="Proteomes" id="UP000467840">
    <property type="component" value="Chromosome 14"/>
</dbReference>
<dbReference type="InterPro" id="IPR036852">
    <property type="entry name" value="Peptidase_S8/S53_dom_sf"/>
</dbReference>
<organism evidence="5 6">
    <name type="scientific">Hevea brasiliensis</name>
    <name type="common">Para rubber tree</name>
    <name type="synonym">Siphonia brasiliensis</name>
    <dbReference type="NCBI Taxonomy" id="3981"/>
    <lineage>
        <taxon>Eukaryota</taxon>
        <taxon>Viridiplantae</taxon>
        <taxon>Streptophyta</taxon>
        <taxon>Embryophyta</taxon>
        <taxon>Tracheophyta</taxon>
        <taxon>Spermatophyta</taxon>
        <taxon>Magnoliopsida</taxon>
        <taxon>eudicotyledons</taxon>
        <taxon>Gunneridae</taxon>
        <taxon>Pentapetalae</taxon>
        <taxon>rosids</taxon>
        <taxon>fabids</taxon>
        <taxon>Malpighiales</taxon>
        <taxon>Euphorbiaceae</taxon>
        <taxon>Crotonoideae</taxon>
        <taxon>Micrandreae</taxon>
        <taxon>Hevea</taxon>
    </lineage>
</organism>
<gene>
    <name evidence="5" type="ORF">GH714_005181</name>
</gene>
<reference evidence="5 6" key="1">
    <citation type="journal article" date="2020" name="Mol. Plant">
        <title>The Chromosome-Based Rubber Tree Genome Provides New Insights into Spurge Genome Evolution and Rubber Biosynthesis.</title>
        <authorList>
            <person name="Liu J."/>
            <person name="Shi C."/>
            <person name="Shi C.C."/>
            <person name="Li W."/>
            <person name="Zhang Q.J."/>
            <person name="Zhang Y."/>
            <person name="Li K."/>
            <person name="Lu H.F."/>
            <person name="Shi C."/>
            <person name="Zhu S.T."/>
            <person name="Xiao Z.Y."/>
            <person name="Nan H."/>
            <person name="Yue Y."/>
            <person name="Zhu X.G."/>
            <person name="Wu Y."/>
            <person name="Hong X.N."/>
            <person name="Fan G.Y."/>
            <person name="Tong Y."/>
            <person name="Zhang D."/>
            <person name="Mao C.L."/>
            <person name="Liu Y.L."/>
            <person name="Hao S.J."/>
            <person name="Liu W.Q."/>
            <person name="Lv M.Q."/>
            <person name="Zhang H.B."/>
            <person name="Liu Y."/>
            <person name="Hu-Tang G.R."/>
            <person name="Wang J.P."/>
            <person name="Wang J.H."/>
            <person name="Sun Y.H."/>
            <person name="Ni S.B."/>
            <person name="Chen W.B."/>
            <person name="Zhang X.C."/>
            <person name="Jiao Y.N."/>
            <person name="Eichler E.E."/>
            <person name="Li G.H."/>
            <person name="Liu X."/>
            <person name="Gao L.Z."/>
        </authorList>
    </citation>
    <scope>NUCLEOTIDE SEQUENCE [LARGE SCALE GENOMIC DNA]</scope>
    <source>
        <strain evidence="6">cv. GT1</strain>
        <tissue evidence="5">Leaf</tissue>
    </source>
</reference>
<dbReference type="EMBL" id="JAAGAX010000006">
    <property type="protein sequence ID" value="KAF2309799.1"/>
    <property type="molecule type" value="Genomic_DNA"/>
</dbReference>
<accession>A0A6A6MCW3</accession>
<evidence type="ECO:0000313" key="5">
    <source>
        <dbReference type="EMBL" id="KAF2309799.1"/>
    </source>
</evidence>
<dbReference type="GO" id="GO:0006508">
    <property type="term" value="P:proteolysis"/>
    <property type="evidence" value="ECO:0007669"/>
    <property type="project" value="InterPro"/>
</dbReference>
<dbReference type="InterPro" id="IPR041469">
    <property type="entry name" value="Subtilisin-like_FN3"/>
</dbReference>
<protein>
    <recommendedName>
        <fullName evidence="4">Subtilisin-like protease fibronectin type-III domain-containing protein</fullName>
    </recommendedName>
</protein>
<evidence type="ECO:0000259" key="4">
    <source>
        <dbReference type="Pfam" id="PF17766"/>
    </source>
</evidence>
<dbReference type="Gene3D" id="3.40.50.200">
    <property type="entry name" value="Peptidase S8/S53 domain"/>
    <property type="match status" value="1"/>
</dbReference>
<evidence type="ECO:0000256" key="3">
    <source>
        <dbReference type="ARBA" id="ARBA00022729"/>
    </source>
</evidence>
<dbReference type="Gene3D" id="2.60.40.2310">
    <property type="match status" value="1"/>
</dbReference>
<dbReference type="InterPro" id="IPR045051">
    <property type="entry name" value="SBT"/>
</dbReference>
<name>A0A6A6MCW3_HEVBR</name>
<dbReference type="GO" id="GO:0004252">
    <property type="term" value="F:serine-type endopeptidase activity"/>
    <property type="evidence" value="ECO:0007669"/>
    <property type="project" value="InterPro"/>
</dbReference>
<comment type="similarity">
    <text evidence="2">Belongs to the peptidase S8 family.</text>
</comment>
<comment type="subcellular location">
    <subcellularLocation>
        <location evidence="1">Secreted</location>
    </subcellularLocation>
</comment>
<dbReference type="GO" id="GO:0005576">
    <property type="term" value="C:extracellular region"/>
    <property type="evidence" value="ECO:0007669"/>
    <property type="project" value="UniProtKB-SubCell"/>
</dbReference>
<dbReference type="AlphaFoldDB" id="A0A6A6MCW3"/>
<proteinExistence type="inferred from homology"/>
<dbReference type="Pfam" id="PF17766">
    <property type="entry name" value="fn3_6"/>
    <property type="match status" value="1"/>
</dbReference>
<evidence type="ECO:0000256" key="1">
    <source>
        <dbReference type="ARBA" id="ARBA00004613"/>
    </source>
</evidence>
<evidence type="ECO:0000313" key="6">
    <source>
        <dbReference type="Proteomes" id="UP000467840"/>
    </source>
</evidence>
<dbReference type="PANTHER" id="PTHR10795">
    <property type="entry name" value="PROPROTEIN CONVERTASE SUBTILISIN/KEXIN"/>
    <property type="match status" value="1"/>
</dbReference>
<keyword evidence="6" id="KW-1185">Reference proteome</keyword>
<feature type="domain" description="Subtilisin-like protease fibronectin type-III" evidence="4">
    <location>
        <begin position="85"/>
        <end position="174"/>
    </location>
</feature>